<organism evidence="2 3">
    <name type="scientific">Temnothorax curvispinosus</name>
    <dbReference type="NCBI Taxonomy" id="300111"/>
    <lineage>
        <taxon>Eukaryota</taxon>
        <taxon>Metazoa</taxon>
        <taxon>Ecdysozoa</taxon>
        <taxon>Arthropoda</taxon>
        <taxon>Hexapoda</taxon>
        <taxon>Insecta</taxon>
        <taxon>Pterygota</taxon>
        <taxon>Neoptera</taxon>
        <taxon>Endopterygota</taxon>
        <taxon>Hymenoptera</taxon>
        <taxon>Apocrita</taxon>
        <taxon>Aculeata</taxon>
        <taxon>Formicoidea</taxon>
        <taxon>Formicidae</taxon>
        <taxon>Myrmicinae</taxon>
        <taxon>Temnothorax</taxon>
    </lineage>
</organism>
<sequence>MQCVLRISEYVNRVSCVVCGAWSTGRSGLCRSTGVHGVPRKRRLRLFWIFSRKCCQATTRASSSPGACGRYTTGRRWRKPKSGDSSTSTSSRPGYCSLLRRLLRCLQVPPVERHHSRIEETMYIGNGHFVTAERKFWKSVALCFVRRIADPEIIAEDKTAFAP</sequence>
<keyword evidence="2" id="KW-1185">Reference proteome</keyword>
<dbReference type="RefSeq" id="XP_024867984.1">
    <property type="nucleotide sequence ID" value="XM_025012216.1"/>
</dbReference>
<name>A0A6J1PEM3_9HYME</name>
<dbReference type="Proteomes" id="UP000504618">
    <property type="component" value="Unplaced"/>
</dbReference>
<reference evidence="3" key="1">
    <citation type="submission" date="2025-08" db="UniProtKB">
        <authorList>
            <consortium name="RefSeq"/>
        </authorList>
    </citation>
    <scope>IDENTIFICATION</scope>
    <source>
        <tissue evidence="3">Whole body</tissue>
    </source>
</reference>
<dbReference type="AlphaFoldDB" id="A0A6J1PEM3"/>
<dbReference type="GeneID" id="112452145"/>
<feature type="region of interest" description="Disordered" evidence="1">
    <location>
        <begin position="64"/>
        <end position="92"/>
    </location>
</feature>
<proteinExistence type="predicted"/>
<evidence type="ECO:0000313" key="2">
    <source>
        <dbReference type="Proteomes" id="UP000504618"/>
    </source>
</evidence>
<gene>
    <name evidence="3" type="primary">LOC112452145</name>
</gene>
<evidence type="ECO:0000256" key="1">
    <source>
        <dbReference type="SAM" id="MobiDB-lite"/>
    </source>
</evidence>
<accession>A0A6J1PEM3</accession>
<protein>
    <submittedName>
        <fullName evidence="3">Uncharacterized protein LOC112452145</fullName>
    </submittedName>
</protein>
<evidence type="ECO:0000313" key="3">
    <source>
        <dbReference type="RefSeq" id="XP_024867984.1"/>
    </source>
</evidence>